<dbReference type="SUPFAM" id="SSF50346">
    <property type="entry name" value="PRC-barrel domain"/>
    <property type="match status" value="1"/>
</dbReference>
<dbReference type="InterPro" id="IPR027275">
    <property type="entry name" value="PRC-brl_dom"/>
</dbReference>
<sequence>MIRASESFFYILGNRMKQLLTIGKITGAHGIRGEMRVMPMLDVTEQFFSFKTVYIQKKGNKPQKMNVQNVRLHKNMVLLTLEGIKSRNDAEALINTTVCIDRSQDQLEEDEVYIADLIGIRVFDKKNSEIGKITDVLTNTGSVDTLEIQLRNKAKKIYVPFRKCYFYQWDLDQGTMLADIPEEFFDL</sequence>
<keyword evidence="2 5" id="KW-0690">Ribosome biogenesis</keyword>
<dbReference type="Proteomes" id="UP000473648">
    <property type="component" value="Unassembled WGS sequence"/>
</dbReference>
<keyword evidence="3 5" id="KW-0698">rRNA processing</keyword>
<evidence type="ECO:0000256" key="5">
    <source>
        <dbReference type="HAMAP-Rule" id="MF_00014"/>
    </source>
</evidence>
<dbReference type="InterPro" id="IPR002676">
    <property type="entry name" value="RimM_N"/>
</dbReference>
<dbReference type="PANTHER" id="PTHR33692:SF1">
    <property type="entry name" value="RIBOSOME MATURATION FACTOR RIMM"/>
    <property type="match status" value="1"/>
</dbReference>
<protein>
    <recommendedName>
        <fullName evidence="5">Ribosome maturation factor RimM</fullName>
    </recommendedName>
</protein>
<evidence type="ECO:0000313" key="8">
    <source>
        <dbReference type="EMBL" id="MQM72785.1"/>
    </source>
</evidence>
<dbReference type="GO" id="GO:0005737">
    <property type="term" value="C:cytoplasm"/>
    <property type="evidence" value="ECO:0007669"/>
    <property type="project" value="UniProtKB-SubCell"/>
</dbReference>
<feature type="domain" description="PRC-barrel" evidence="7">
    <location>
        <begin position="109"/>
        <end position="183"/>
    </location>
</feature>
<comment type="subcellular location">
    <subcellularLocation>
        <location evidence="5">Cytoplasm</location>
    </subcellularLocation>
</comment>
<dbReference type="GO" id="GO:0042274">
    <property type="term" value="P:ribosomal small subunit biogenesis"/>
    <property type="evidence" value="ECO:0007669"/>
    <property type="project" value="UniProtKB-UniRule"/>
</dbReference>
<dbReference type="InterPro" id="IPR009000">
    <property type="entry name" value="Transl_B-barrel_sf"/>
</dbReference>
<reference evidence="8" key="1">
    <citation type="journal article" date="2020" name="Appl. Environ. Microbiol.">
        <title>Medium-Chain Fatty Acid Synthesis by 'Candidatus Weimeria bifida' gen. nov., sp. nov., and 'Candidatus Pseudoramibacter fermentans' sp. nov.</title>
        <authorList>
            <person name="Scarborough M.J."/>
            <person name="Myers K.S."/>
            <person name="Donohue T.J."/>
            <person name="Noguera D.R."/>
        </authorList>
    </citation>
    <scope>NUCLEOTIDE SEQUENCE</scope>
    <source>
        <strain evidence="8">EUB1.1</strain>
    </source>
</reference>
<evidence type="ECO:0000313" key="9">
    <source>
        <dbReference type="Proteomes" id="UP000473648"/>
    </source>
</evidence>
<proteinExistence type="inferred from homology"/>
<gene>
    <name evidence="5 8" type="primary">rimM</name>
    <name evidence="8" type="ORF">FRC53_05060</name>
</gene>
<dbReference type="GO" id="GO:0006364">
    <property type="term" value="P:rRNA processing"/>
    <property type="evidence" value="ECO:0007669"/>
    <property type="project" value="UniProtKB-UniRule"/>
</dbReference>
<evidence type="ECO:0000256" key="1">
    <source>
        <dbReference type="ARBA" id="ARBA00022490"/>
    </source>
</evidence>
<name>A0A6L5GRB1_9FIRM</name>
<comment type="similarity">
    <text evidence="5">Belongs to the RimM family.</text>
</comment>
<comment type="subunit">
    <text evidence="5">Binds ribosomal protein uS19.</text>
</comment>
<feature type="domain" description="RimM N-terminal" evidence="6">
    <location>
        <begin position="21"/>
        <end position="104"/>
    </location>
</feature>
<dbReference type="InterPro" id="IPR011033">
    <property type="entry name" value="PRC_barrel-like_sf"/>
</dbReference>
<dbReference type="SUPFAM" id="SSF50447">
    <property type="entry name" value="Translation proteins"/>
    <property type="match status" value="1"/>
</dbReference>
<comment type="caution">
    <text evidence="8">The sequence shown here is derived from an EMBL/GenBank/DDBJ whole genome shotgun (WGS) entry which is preliminary data.</text>
</comment>
<dbReference type="EMBL" id="VOGB01000004">
    <property type="protein sequence ID" value="MQM72785.1"/>
    <property type="molecule type" value="Genomic_DNA"/>
</dbReference>
<accession>A0A6L5GRB1</accession>
<evidence type="ECO:0000256" key="2">
    <source>
        <dbReference type="ARBA" id="ARBA00022517"/>
    </source>
</evidence>
<dbReference type="InterPro" id="IPR036976">
    <property type="entry name" value="RimM_N_sf"/>
</dbReference>
<comment type="function">
    <text evidence="5">An accessory protein needed during the final step in the assembly of 30S ribosomal subunit, possibly for assembly of the head region. Essential for efficient processing of 16S rRNA. May be needed both before and after RbfA during the maturation of 16S rRNA. It has affinity for free ribosomal 30S subunits but not for 70S ribosomes.</text>
</comment>
<dbReference type="NCBIfam" id="TIGR02273">
    <property type="entry name" value="16S_RimM"/>
    <property type="match status" value="1"/>
</dbReference>
<dbReference type="AlphaFoldDB" id="A0A6L5GRB1"/>
<keyword evidence="9" id="KW-1185">Reference proteome</keyword>
<dbReference type="Pfam" id="PF01782">
    <property type="entry name" value="RimM"/>
    <property type="match status" value="1"/>
</dbReference>
<dbReference type="HAMAP" id="MF_00014">
    <property type="entry name" value="Ribosome_mat_RimM"/>
    <property type="match status" value="1"/>
</dbReference>
<dbReference type="GO" id="GO:0043022">
    <property type="term" value="F:ribosome binding"/>
    <property type="evidence" value="ECO:0007669"/>
    <property type="project" value="InterPro"/>
</dbReference>
<dbReference type="Gene3D" id="2.40.30.60">
    <property type="entry name" value="RimM"/>
    <property type="match status" value="1"/>
</dbReference>
<dbReference type="Gene3D" id="2.30.30.240">
    <property type="entry name" value="PRC-barrel domain"/>
    <property type="match status" value="1"/>
</dbReference>
<dbReference type="PANTHER" id="PTHR33692">
    <property type="entry name" value="RIBOSOME MATURATION FACTOR RIMM"/>
    <property type="match status" value="1"/>
</dbReference>
<evidence type="ECO:0000259" key="6">
    <source>
        <dbReference type="Pfam" id="PF01782"/>
    </source>
</evidence>
<keyword evidence="4 5" id="KW-0143">Chaperone</keyword>
<evidence type="ECO:0000259" key="7">
    <source>
        <dbReference type="Pfam" id="PF05239"/>
    </source>
</evidence>
<dbReference type="InterPro" id="IPR011961">
    <property type="entry name" value="RimM"/>
</dbReference>
<evidence type="ECO:0000256" key="3">
    <source>
        <dbReference type="ARBA" id="ARBA00022552"/>
    </source>
</evidence>
<organism evidence="8 9">
    <name type="scientific">Candidatus Pseudoramibacter fermentans</name>
    <dbReference type="NCBI Taxonomy" id="2594427"/>
    <lineage>
        <taxon>Bacteria</taxon>
        <taxon>Bacillati</taxon>
        <taxon>Bacillota</taxon>
        <taxon>Clostridia</taxon>
        <taxon>Eubacteriales</taxon>
        <taxon>Eubacteriaceae</taxon>
        <taxon>Pseudoramibacter</taxon>
    </lineage>
</organism>
<comment type="domain">
    <text evidence="5">The PRC barrel domain binds ribosomal protein uS19.</text>
</comment>
<keyword evidence="1 5" id="KW-0963">Cytoplasm</keyword>
<dbReference type="Pfam" id="PF05239">
    <property type="entry name" value="PRC"/>
    <property type="match status" value="1"/>
</dbReference>
<dbReference type="GO" id="GO:0005840">
    <property type="term" value="C:ribosome"/>
    <property type="evidence" value="ECO:0007669"/>
    <property type="project" value="InterPro"/>
</dbReference>
<evidence type="ECO:0000256" key="4">
    <source>
        <dbReference type="ARBA" id="ARBA00023186"/>
    </source>
</evidence>